<dbReference type="PANTHER" id="PTHR10492">
    <property type="match status" value="1"/>
</dbReference>
<name>A0A699TKA7_TANCI</name>
<sequence>MEEKSYDRTELAKEVDVLKPKLNACQRRIYDWITDSTAKEQQELIFVYGHGGRTAHSRFKLPLDLTDE</sequence>
<accession>A0A699TKA7</accession>
<evidence type="ECO:0000313" key="1">
    <source>
        <dbReference type="EMBL" id="GFD11145.1"/>
    </source>
</evidence>
<comment type="caution">
    <text evidence="1">The sequence shown here is derived from an EMBL/GenBank/DDBJ whole genome shotgun (WGS) entry which is preliminary data.</text>
</comment>
<gene>
    <name evidence="1" type="ORF">Tci_883114</name>
</gene>
<proteinExistence type="predicted"/>
<keyword evidence="1" id="KW-0067">ATP-binding</keyword>
<keyword evidence="1" id="KW-0547">Nucleotide-binding</keyword>
<keyword evidence="1" id="KW-0378">Hydrolase</keyword>
<organism evidence="1">
    <name type="scientific">Tanacetum cinerariifolium</name>
    <name type="common">Dalmatian daisy</name>
    <name type="synonym">Chrysanthemum cinerariifolium</name>
    <dbReference type="NCBI Taxonomy" id="118510"/>
    <lineage>
        <taxon>Eukaryota</taxon>
        <taxon>Viridiplantae</taxon>
        <taxon>Streptophyta</taxon>
        <taxon>Embryophyta</taxon>
        <taxon>Tracheophyta</taxon>
        <taxon>Spermatophyta</taxon>
        <taxon>Magnoliopsida</taxon>
        <taxon>eudicotyledons</taxon>
        <taxon>Gunneridae</taxon>
        <taxon>Pentapetalae</taxon>
        <taxon>asterids</taxon>
        <taxon>campanulids</taxon>
        <taxon>Asterales</taxon>
        <taxon>Asteraceae</taxon>
        <taxon>Asteroideae</taxon>
        <taxon>Anthemideae</taxon>
        <taxon>Anthemidinae</taxon>
        <taxon>Tanacetum</taxon>
    </lineage>
</organism>
<feature type="non-terminal residue" evidence="1">
    <location>
        <position position="68"/>
    </location>
</feature>
<keyword evidence="1" id="KW-0347">Helicase</keyword>
<dbReference type="EMBL" id="BKCJ011257145">
    <property type="protein sequence ID" value="GFD11145.1"/>
    <property type="molecule type" value="Genomic_DNA"/>
</dbReference>
<reference evidence="1" key="1">
    <citation type="journal article" date="2019" name="Sci. Rep.">
        <title>Draft genome of Tanacetum cinerariifolium, the natural source of mosquito coil.</title>
        <authorList>
            <person name="Yamashiro T."/>
            <person name="Shiraishi A."/>
            <person name="Satake H."/>
            <person name="Nakayama K."/>
        </authorList>
    </citation>
    <scope>NUCLEOTIDE SEQUENCE</scope>
</reference>
<dbReference type="AlphaFoldDB" id="A0A699TKA7"/>
<dbReference type="GO" id="GO:0004386">
    <property type="term" value="F:helicase activity"/>
    <property type="evidence" value="ECO:0007669"/>
    <property type="project" value="UniProtKB-KW"/>
</dbReference>
<dbReference type="PANTHER" id="PTHR10492:SF96">
    <property type="entry name" value="ATP-DEPENDENT DNA HELICASE"/>
    <property type="match status" value="1"/>
</dbReference>
<protein>
    <submittedName>
        <fullName evidence="1">DNA helicase</fullName>
    </submittedName>
</protein>